<feature type="compositionally biased region" description="Basic and acidic residues" evidence="2">
    <location>
        <begin position="543"/>
        <end position="564"/>
    </location>
</feature>
<comment type="caution">
    <text evidence="5">The sequence shown here is derived from an EMBL/GenBank/DDBJ whole genome shotgun (WGS) entry which is preliminary data.</text>
</comment>
<evidence type="ECO:0000256" key="3">
    <source>
        <dbReference type="SAM" id="SignalP"/>
    </source>
</evidence>
<feature type="compositionally biased region" description="Low complexity" evidence="2">
    <location>
        <begin position="202"/>
        <end position="226"/>
    </location>
</feature>
<gene>
    <name evidence="5" type="primary">Acey_s0034.g2847</name>
    <name evidence="5" type="synonym">Acey-ZK1321.1</name>
    <name evidence="5" type="ORF">Y032_0034g2847</name>
</gene>
<dbReference type="STRING" id="53326.A0A016UMV7"/>
<feature type="region of interest" description="Disordered" evidence="2">
    <location>
        <begin position="183"/>
        <end position="366"/>
    </location>
</feature>
<feature type="disulfide bond" evidence="1">
    <location>
        <begin position="740"/>
        <end position="774"/>
    </location>
</feature>
<feature type="region of interest" description="Disordered" evidence="2">
    <location>
        <begin position="665"/>
        <end position="708"/>
    </location>
</feature>
<evidence type="ECO:0000256" key="1">
    <source>
        <dbReference type="PROSITE-ProRule" id="PRU01005"/>
    </source>
</evidence>
<dbReference type="EMBL" id="JARK01001370">
    <property type="protein sequence ID" value="EYC16187.1"/>
    <property type="molecule type" value="Genomic_DNA"/>
</dbReference>
<dbReference type="AlphaFoldDB" id="A0A016UMV7"/>
<keyword evidence="1" id="KW-1015">Disulfide bond</keyword>
<dbReference type="InterPro" id="IPR052504">
    <property type="entry name" value="Mucin_signaling_protection"/>
</dbReference>
<feature type="compositionally biased region" description="Basic and acidic residues" evidence="2">
    <location>
        <begin position="515"/>
        <end position="524"/>
    </location>
</feature>
<evidence type="ECO:0000256" key="2">
    <source>
        <dbReference type="SAM" id="MobiDB-lite"/>
    </source>
</evidence>
<feature type="compositionally biased region" description="Basic and acidic residues" evidence="2">
    <location>
        <begin position="676"/>
        <end position="696"/>
    </location>
</feature>
<organism evidence="5 6">
    <name type="scientific">Ancylostoma ceylanicum</name>
    <dbReference type="NCBI Taxonomy" id="53326"/>
    <lineage>
        <taxon>Eukaryota</taxon>
        <taxon>Metazoa</taxon>
        <taxon>Ecdysozoa</taxon>
        <taxon>Nematoda</taxon>
        <taxon>Chromadorea</taxon>
        <taxon>Rhabditida</taxon>
        <taxon>Rhabditina</taxon>
        <taxon>Rhabditomorpha</taxon>
        <taxon>Strongyloidea</taxon>
        <taxon>Ancylostomatidae</taxon>
        <taxon>Ancylostomatinae</taxon>
        <taxon>Ancylostoma</taxon>
    </lineage>
</organism>
<proteinExistence type="predicted"/>
<accession>A0A016UMV7</accession>
<keyword evidence="6" id="KW-1185">Reference proteome</keyword>
<reference evidence="6" key="1">
    <citation type="journal article" date="2015" name="Nat. Genet.">
        <title>The genome and transcriptome of the zoonotic hookworm Ancylostoma ceylanicum identify infection-specific gene families.</title>
        <authorList>
            <person name="Schwarz E.M."/>
            <person name="Hu Y."/>
            <person name="Antoshechkin I."/>
            <person name="Miller M.M."/>
            <person name="Sternberg P.W."/>
            <person name="Aroian R.V."/>
        </authorList>
    </citation>
    <scope>NUCLEOTIDE SEQUENCE</scope>
    <source>
        <strain evidence="6">HY135</strain>
    </source>
</reference>
<evidence type="ECO:0000313" key="5">
    <source>
        <dbReference type="EMBL" id="EYC16187.1"/>
    </source>
</evidence>
<feature type="chain" id="PRO_5001488937" description="ShKT domain-containing protein" evidence="3">
    <location>
        <begin position="17"/>
        <end position="774"/>
    </location>
</feature>
<dbReference type="Pfam" id="PF01549">
    <property type="entry name" value="ShK"/>
    <property type="match status" value="1"/>
</dbReference>
<sequence length="774" mass="87452">MRLLLVSSILWVTSRAMRKPDLYVWLEQNSYICDLSLFGSSLPHFVSPDEARQFACDCGDPLISRAACARRGNEVPTCHEIPDLCMREYSILFTETGDRLAQPLTTRATTTTTEPPTTTTEFVTTIRVPPPPQPLPPQRRQPFFRKFQRQPATTRRPLRREFVFRNRVPTRRPLRRQKTFQLRDRFPVTRRPLRPRERSRPLPRLLPSSRFRPPQRFQKQQGPRRQSVNFIASRFNRGGRRPIPTTTPFTTTTTPSTTTPTTTTTTASTTTTTPTTTSTTTTATTTTTTPTTTTTRTTPSTTTTTTTKATTTTKPTTTTKATTTTTTPKTTTTRRTTTTRTTRKPTTTTAEPTTTTTTPKPTTTTATTTLRTTTNIVEVIKMSKTEHLIAELTNRLRAMGHKEPEHPFMGLEELFLGKIRPTTTPATTTVAPTTKKTTMKPEMVDEEVRNEAKITSAEINTRQTQADKKLPQVEGTIKQVPPADEKIQTGPETPMITVKSNPADVGVKSNENEESPGKETKEIEAFPPQEEAAKQPLIQDDSLQVRRPEAEADGPRNEALEGTKPKKSKSPWDNQDEAIEFLRKKVEQLEVRLKETFERRAIPAAKEFSNPDDLVASDDEVVNIRRQSRLDSRRRNANVDFTEENNFLKSLDDIEKILTDAMPTREGQKKLRKKEKQALDKRREQEREEDNAKEVVEGSGNPKSDPEITVMFTTTDKAPYTSVELLTHEPESSTPMGRQCMDTHELCPTWKSGQLCLTSPMFMYKFCRKTCGIC</sequence>
<evidence type="ECO:0000313" key="6">
    <source>
        <dbReference type="Proteomes" id="UP000024635"/>
    </source>
</evidence>
<protein>
    <recommendedName>
        <fullName evidence="4">ShKT domain-containing protein</fullName>
    </recommendedName>
</protein>
<feature type="signal peptide" evidence="3">
    <location>
        <begin position="1"/>
        <end position="16"/>
    </location>
</feature>
<evidence type="ECO:0000259" key="4">
    <source>
        <dbReference type="PROSITE" id="PS51670"/>
    </source>
</evidence>
<dbReference type="PANTHER" id="PTHR24041:SF30">
    <property type="entry name" value="MUCIN-3A"/>
    <property type="match status" value="1"/>
</dbReference>
<dbReference type="PANTHER" id="PTHR24041">
    <property type="entry name" value="MUCIN"/>
    <property type="match status" value="1"/>
</dbReference>
<dbReference type="InterPro" id="IPR003582">
    <property type="entry name" value="ShKT_dom"/>
</dbReference>
<dbReference type="PROSITE" id="PS51670">
    <property type="entry name" value="SHKT"/>
    <property type="match status" value="1"/>
</dbReference>
<feature type="domain" description="ShKT" evidence="4">
    <location>
        <begin position="740"/>
        <end position="774"/>
    </location>
</feature>
<name>A0A016UMV7_9BILA</name>
<keyword evidence="3" id="KW-0732">Signal</keyword>
<dbReference type="SMART" id="SM00254">
    <property type="entry name" value="ShKT"/>
    <property type="match status" value="1"/>
</dbReference>
<dbReference type="Proteomes" id="UP000024635">
    <property type="component" value="Unassembled WGS sequence"/>
</dbReference>
<dbReference type="OrthoDB" id="5867623at2759"/>
<feature type="region of interest" description="Disordered" evidence="2">
    <location>
        <begin position="456"/>
        <end position="573"/>
    </location>
</feature>
<comment type="caution">
    <text evidence="1">Lacks conserved residue(s) required for the propagation of feature annotation.</text>
</comment>
<feature type="compositionally biased region" description="Low complexity" evidence="2">
    <location>
        <begin position="244"/>
        <end position="366"/>
    </location>
</feature>